<feature type="region of interest" description="Disordered" evidence="1">
    <location>
        <begin position="122"/>
        <end position="143"/>
    </location>
</feature>
<comment type="caution">
    <text evidence="3">The sequence shown here is derived from an EMBL/GenBank/DDBJ whole genome shotgun (WGS) entry which is preliminary data.</text>
</comment>
<proteinExistence type="predicted"/>
<evidence type="ECO:0000256" key="2">
    <source>
        <dbReference type="SAM" id="Phobius"/>
    </source>
</evidence>
<feature type="compositionally biased region" description="Basic and acidic residues" evidence="1">
    <location>
        <begin position="1"/>
        <end position="24"/>
    </location>
</feature>
<gene>
    <name evidence="3" type="ORF">WMO28_11445</name>
</gene>
<feature type="compositionally biased region" description="Acidic residues" evidence="1">
    <location>
        <begin position="124"/>
        <end position="137"/>
    </location>
</feature>
<keyword evidence="2" id="KW-1133">Transmembrane helix</keyword>
<feature type="transmembrane region" description="Helical" evidence="2">
    <location>
        <begin position="64"/>
        <end position="83"/>
    </location>
</feature>
<organism evidence="3 4">
    <name type="scientific">Blautia aquisgranensis</name>
    <dbReference type="NCBI Taxonomy" id="3133153"/>
    <lineage>
        <taxon>Bacteria</taxon>
        <taxon>Bacillati</taxon>
        <taxon>Bacillota</taxon>
        <taxon>Clostridia</taxon>
        <taxon>Lachnospirales</taxon>
        <taxon>Lachnospiraceae</taxon>
        <taxon>Blautia</taxon>
    </lineage>
</organism>
<evidence type="ECO:0000313" key="4">
    <source>
        <dbReference type="Proteomes" id="UP001473063"/>
    </source>
</evidence>
<feature type="transmembrane region" description="Helical" evidence="2">
    <location>
        <begin position="32"/>
        <end position="49"/>
    </location>
</feature>
<feature type="region of interest" description="Disordered" evidence="1">
    <location>
        <begin position="1"/>
        <end position="26"/>
    </location>
</feature>
<accession>A0ABV1BFX9</accession>
<reference evidence="3 4" key="1">
    <citation type="submission" date="2024-03" db="EMBL/GenBank/DDBJ databases">
        <title>Human intestinal bacterial collection.</title>
        <authorList>
            <person name="Pauvert C."/>
            <person name="Hitch T.C.A."/>
            <person name="Clavel T."/>
        </authorList>
    </citation>
    <scope>NUCLEOTIDE SEQUENCE [LARGE SCALE GENOMIC DNA]</scope>
    <source>
        <strain evidence="3 4">CLA-JM-H16</strain>
    </source>
</reference>
<keyword evidence="2" id="KW-0472">Membrane</keyword>
<protein>
    <recommendedName>
        <fullName evidence="5">DUF308 domain-containing protein</fullName>
    </recommendedName>
</protein>
<keyword evidence="2" id="KW-0812">Transmembrane</keyword>
<keyword evidence="4" id="KW-1185">Reference proteome</keyword>
<dbReference type="EMBL" id="JBBMEJ010000013">
    <property type="protein sequence ID" value="MEQ2371538.1"/>
    <property type="molecule type" value="Genomic_DNA"/>
</dbReference>
<evidence type="ECO:0008006" key="5">
    <source>
        <dbReference type="Google" id="ProtNLM"/>
    </source>
</evidence>
<dbReference type="Proteomes" id="UP001473063">
    <property type="component" value="Unassembled WGS sequence"/>
</dbReference>
<evidence type="ECO:0000313" key="3">
    <source>
        <dbReference type="EMBL" id="MEQ2371538.1"/>
    </source>
</evidence>
<evidence type="ECO:0000256" key="1">
    <source>
        <dbReference type="SAM" id="MobiDB-lite"/>
    </source>
</evidence>
<name>A0ABV1BFX9_9FIRM</name>
<sequence>MEEQKNENNEALQQEKHPEAEERQGNSSTRSSILWIFAGGYLVYTGYRLCEGILKGTDDASKGFLVAGGIFIVIGAVLLIKAVRNLAKEGAEKAAVQEEMAKKVIEENSKKKMSISERAHLAENLDDVQEDSEEETVENNSAE</sequence>
<dbReference type="RefSeq" id="WP_178645613.1">
    <property type="nucleotide sequence ID" value="NZ_JBBMEJ010000013.1"/>
</dbReference>